<dbReference type="EMBL" id="CP035491">
    <property type="protein sequence ID" value="QAY72056.1"/>
    <property type="molecule type" value="Genomic_DNA"/>
</dbReference>
<dbReference type="KEGG" id="agf:ET445_00625"/>
<sequence length="470" mass="48157">MSLRSSRLGGGSKGVSMPASDGLAALERLRAELTGTLVLPGDAEYDTARLPWNRAIDQRPAAIATPADTADVSRIVRAAADAGLAVTVQPNGHGAAGDLQGVVLVRPTRFDTIAVDEQARILRVGAGVNWGAALAKLEGTGLIALAGSNPMVNAAALSINGGQSMFSRRYGLAARAIVSAEVVDASGTARRITDADDPEVIWALRGGGGHFAIVTELELALYPGERLFGGSLLFPETWAEPVIAAAFALARDVPDLGVDAGMMSLPDHEMVPPPLRGQTVASVALVHVGDPAEGQSYADRLLAVAQPIANTLQPFTIGQLAAVAGEPTDPMPTVDFGGSVDAADDAFAAEFVAAFTTGARSGLGRASFRALGGAIADELGADRAAIGAPQAPALLNSGVVPFGPHVDPAAALAPLRELVARHRGDRGIPSFLGAGTTFADAYPAETIDRLGGVKLRVDPGNVIRANRPLR</sequence>
<comment type="cofactor">
    <cofactor evidence="1">
        <name>FAD</name>
        <dbReference type="ChEBI" id="CHEBI:57692"/>
    </cofactor>
</comment>
<dbReference type="InterPro" id="IPR016169">
    <property type="entry name" value="FAD-bd_PCMH_sub2"/>
</dbReference>
<dbReference type="InterPro" id="IPR006094">
    <property type="entry name" value="Oxid_FAD_bind_N"/>
</dbReference>
<evidence type="ECO:0000256" key="1">
    <source>
        <dbReference type="ARBA" id="ARBA00001974"/>
    </source>
</evidence>
<dbReference type="GO" id="GO:0016491">
    <property type="term" value="F:oxidoreductase activity"/>
    <property type="evidence" value="ECO:0007669"/>
    <property type="project" value="UniProtKB-KW"/>
</dbReference>
<dbReference type="InterPro" id="IPR016166">
    <property type="entry name" value="FAD-bd_PCMH"/>
</dbReference>
<evidence type="ECO:0000256" key="5">
    <source>
        <dbReference type="ARBA" id="ARBA00023002"/>
    </source>
</evidence>
<evidence type="ECO:0000256" key="4">
    <source>
        <dbReference type="ARBA" id="ARBA00022827"/>
    </source>
</evidence>
<evidence type="ECO:0000259" key="6">
    <source>
        <dbReference type="PROSITE" id="PS51387"/>
    </source>
</evidence>
<dbReference type="SUPFAM" id="SSF56176">
    <property type="entry name" value="FAD-binding/transporter-associated domain-like"/>
    <property type="match status" value="1"/>
</dbReference>
<dbReference type="Gene3D" id="3.30.465.10">
    <property type="match status" value="1"/>
</dbReference>
<keyword evidence="4" id="KW-0274">FAD</keyword>
<dbReference type="Gene3D" id="3.30.43.10">
    <property type="entry name" value="Uridine Diphospho-n-acetylenolpyruvylglucosamine Reductase, domain 2"/>
    <property type="match status" value="1"/>
</dbReference>
<dbReference type="Pfam" id="PF01565">
    <property type="entry name" value="FAD_binding_4"/>
    <property type="match status" value="1"/>
</dbReference>
<name>A0A4P6F933_9MICO</name>
<comment type="similarity">
    <text evidence="2">Belongs to the oxygen-dependent FAD-linked oxidoreductase family.</text>
</comment>
<dbReference type="InterPro" id="IPR036318">
    <property type="entry name" value="FAD-bd_PCMH-like_sf"/>
</dbReference>
<dbReference type="Proteomes" id="UP000291259">
    <property type="component" value="Chromosome"/>
</dbReference>
<keyword evidence="3" id="KW-0285">Flavoprotein</keyword>
<evidence type="ECO:0000256" key="3">
    <source>
        <dbReference type="ARBA" id="ARBA00022630"/>
    </source>
</evidence>
<organism evidence="7 8">
    <name type="scientific">Agromyces protaetiae</name>
    <dbReference type="NCBI Taxonomy" id="2509455"/>
    <lineage>
        <taxon>Bacteria</taxon>
        <taxon>Bacillati</taxon>
        <taxon>Actinomycetota</taxon>
        <taxon>Actinomycetes</taxon>
        <taxon>Micrococcales</taxon>
        <taxon>Microbacteriaceae</taxon>
        <taxon>Agromyces</taxon>
    </lineage>
</organism>
<keyword evidence="5" id="KW-0560">Oxidoreductase</keyword>
<dbReference type="Gene3D" id="3.40.462.20">
    <property type="match status" value="1"/>
</dbReference>
<dbReference type="InterPro" id="IPR016167">
    <property type="entry name" value="FAD-bd_PCMH_sub1"/>
</dbReference>
<dbReference type="AlphaFoldDB" id="A0A4P6F933"/>
<proteinExistence type="inferred from homology"/>
<dbReference type="InterPro" id="IPR050416">
    <property type="entry name" value="FAD-linked_Oxidoreductase"/>
</dbReference>
<dbReference type="PANTHER" id="PTHR42973:SF39">
    <property type="entry name" value="FAD-BINDING PCMH-TYPE DOMAIN-CONTAINING PROTEIN"/>
    <property type="match status" value="1"/>
</dbReference>
<dbReference type="PANTHER" id="PTHR42973">
    <property type="entry name" value="BINDING OXIDOREDUCTASE, PUTATIVE (AFU_ORTHOLOGUE AFUA_1G17690)-RELATED"/>
    <property type="match status" value="1"/>
</dbReference>
<reference evidence="7 8" key="1">
    <citation type="submission" date="2019-01" db="EMBL/GenBank/DDBJ databases">
        <title>Genome sequencing of strain FW100M-8.</title>
        <authorList>
            <person name="Heo J."/>
            <person name="Kim S.-J."/>
            <person name="Kim J.-S."/>
            <person name="Hong S.-B."/>
            <person name="Kwon S.-W."/>
        </authorList>
    </citation>
    <scope>NUCLEOTIDE SEQUENCE [LARGE SCALE GENOMIC DNA]</scope>
    <source>
        <strain evidence="7 8">FW100M-8</strain>
    </source>
</reference>
<dbReference type="PROSITE" id="PS51387">
    <property type="entry name" value="FAD_PCMH"/>
    <property type="match status" value="1"/>
</dbReference>
<gene>
    <name evidence="7" type="ORF">ET445_00625</name>
</gene>
<evidence type="ECO:0000313" key="7">
    <source>
        <dbReference type="EMBL" id="QAY72056.1"/>
    </source>
</evidence>
<keyword evidence="8" id="KW-1185">Reference proteome</keyword>
<dbReference type="GO" id="GO:0071949">
    <property type="term" value="F:FAD binding"/>
    <property type="evidence" value="ECO:0007669"/>
    <property type="project" value="InterPro"/>
</dbReference>
<evidence type="ECO:0000313" key="8">
    <source>
        <dbReference type="Proteomes" id="UP000291259"/>
    </source>
</evidence>
<protein>
    <submittedName>
        <fullName evidence="7">FAD-binding oxidoreductase</fullName>
    </submittedName>
</protein>
<dbReference type="OrthoDB" id="9775082at2"/>
<accession>A0A4P6F933</accession>
<evidence type="ECO:0000256" key="2">
    <source>
        <dbReference type="ARBA" id="ARBA00005466"/>
    </source>
</evidence>
<feature type="domain" description="FAD-binding PCMH-type" evidence="6">
    <location>
        <begin position="56"/>
        <end position="224"/>
    </location>
</feature>